<keyword evidence="4" id="KW-1185">Reference proteome</keyword>
<dbReference type="SUPFAM" id="SSF48452">
    <property type="entry name" value="TPR-like"/>
    <property type="match status" value="1"/>
</dbReference>
<dbReference type="Proteomes" id="UP000593892">
    <property type="component" value="Chromosome"/>
</dbReference>
<dbReference type="EMBL" id="CP063849">
    <property type="protein sequence ID" value="QOY89151.1"/>
    <property type="molecule type" value="Genomic_DNA"/>
</dbReference>
<dbReference type="InterPro" id="IPR011990">
    <property type="entry name" value="TPR-like_helical_dom_sf"/>
</dbReference>
<evidence type="ECO:0000313" key="3">
    <source>
        <dbReference type="EMBL" id="QOY89151.1"/>
    </source>
</evidence>
<evidence type="ECO:0008006" key="5">
    <source>
        <dbReference type="Google" id="ProtNLM"/>
    </source>
</evidence>
<sequence>MGVATASLLGLTLWGQAAAPQWKDRAEYDLVESIKKETNAQTKLGLIQSWEQKYPTSDFKEGRYELLVGTYQALGNAKGMLETSKAWLAANPKAVQALVWVNLLTISMNDTSDPALDAGEKAAKTMLGLMDDTFSPARKPAQATDDQWKQQRTGTESVAYRTLGWVALQRKQYEEADKELLEALKRNPGDAQASAWAGTANLRTKKLERQGVALFHFCRAAVYEGAGAFPQQTRDQLRKSFENNYKNFHGDTNGMDDVIAKAKASPIPPDGFKLESKDELLIKQEEELKKTNPTLALWISIKHSLSAENGAAYFDSTLKNAAIPGGVDVGGTKVEKFKGKVVSCDAPKKAKKIVLGISSADMSEVTLLFENPLAVCPDPGLELEFSGAASAFTPEPFNLTIEVEPKDVSGLPAPPAPSARKAAPAKKAAPKK</sequence>
<protein>
    <recommendedName>
        <fullName evidence="5">Tetratricopeptide repeat protein</fullName>
    </recommendedName>
</protein>
<dbReference type="KEGG" id="pfer:IRI77_04110"/>
<name>A0A7S7SM54_PALFE</name>
<accession>A0A7S7SM54</accession>
<dbReference type="Gene3D" id="1.25.40.10">
    <property type="entry name" value="Tetratricopeptide repeat domain"/>
    <property type="match status" value="1"/>
</dbReference>
<evidence type="ECO:0000313" key="4">
    <source>
        <dbReference type="Proteomes" id="UP000593892"/>
    </source>
</evidence>
<dbReference type="PROSITE" id="PS50005">
    <property type="entry name" value="TPR"/>
    <property type="match status" value="1"/>
</dbReference>
<reference evidence="3 4" key="1">
    <citation type="submission" date="2020-10" db="EMBL/GenBank/DDBJ databases">
        <title>Complete genome sequence of Paludibaculum fermentans P105T, a facultatively anaerobic acidobacterium capable of dissimilatory Fe(III) reduction.</title>
        <authorList>
            <person name="Dedysh S.N."/>
            <person name="Beletsky A.V."/>
            <person name="Kulichevskaya I.S."/>
            <person name="Mardanov A.V."/>
            <person name="Ravin N.V."/>
        </authorList>
    </citation>
    <scope>NUCLEOTIDE SEQUENCE [LARGE SCALE GENOMIC DNA]</scope>
    <source>
        <strain evidence="3 4">P105</strain>
    </source>
</reference>
<feature type="repeat" description="TPR" evidence="1">
    <location>
        <begin position="157"/>
        <end position="190"/>
    </location>
</feature>
<feature type="compositionally biased region" description="Low complexity" evidence="2">
    <location>
        <begin position="418"/>
        <end position="432"/>
    </location>
</feature>
<proteinExistence type="predicted"/>
<dbReference type="RefSeq" id="WP_194450813.1">
    <property type="nucleotide sequence ID" value="NZ_CP063849.1"/>
</dbReference>
<organism evidence="3 4">
    <name type="scientific">Paludibaculum fermentans</name>
    <dbReference type="NCBI Taxonomy" id="1473598"/>
    <lineage>
        <taxon>Bacteria</taxon>
        <taxon>Pseudomonadati</taxon>
        <taxon>Acidobacteriota</taxon>
        <taxon>Terriglobia</taxon>
        <taxon>Bryobacterales</taxon>
        <taxon>Bryobacteraceae</taxon>
        <taxon>Paludibaculum</taxon>
    </lineage>
</organism>
<feature type="region of interest" description="Disordered" evidence="2">
    <location>
        <begin position="406"/>
        <end position="432"/>
    </location>
</feature>
<evidence type="ECO:0000256" key="1">
    <source>
        <dbReference type="PROSITE-ProRule" id="PRU00339"/>
    </source>
</evidence>
<dbReference type="InterPro" id="IPR019734">
    <property type="entry name" value="TPR_rpt"/>
</dbReference>
<evidence type="ECO:0000256" key="2">
    <source>
        <dbReference type="SAM" id="MobiDB-lite"/>
    </source>
</evidence>
<dbReference type="AlphaFoldDB" id="A0A7S7SM54"/>
<keyword evidence="1" id="KW-0802">TPR repeat</keyword>
<gene>
    <name evidence="3" type="ORF">IRI77_04110</name>
</gene>